<accession>A0A0E9U9E9</accession>
<reference evidence="1" key="1">
    <citation type="submission" date="2014-11" db="EMBL/GenBank/DDBJ databases">
        <authorList>
            <person name="Amaro Gonzalez C."/>
        </authorList>
    </citation>
    <scope>NUCLEOTIDE SEQUENCE</scope>
</reference>
<evidence type="ECO:0000313" key="1">
    <source>
        <dbReference type="EMBL" id="JAH61780.1"/>
    </source>
</evidence>
<reference evidence="1" key="2">
    <citation type="journal article" date="2015" name="Fish Shellfish Immunol.">
        <title>Early steps in the European eel (Anguilla anguilla)-Vibrio vulnificus interaction in the gills: Role of the RtxA13 toxin.</title>
        <authorList>
            <person name="Callol A."/>
            <person name="Pajuelo D."/>
            <person name="Ebbesson L."/>
            <person name="Teles M."/>
            <person name="MacKenzie S."/>
            <person name="Amaro C."/>
        </authorList>
    </citation>
    <scope>NUCLEOTIDE SEQUENCE</scope>
</reference>
<dbReference type="AlphaFoldDB" id="A0A0E9U9E9"/>
<sequence>MIYTLTNCTAQPMLTQMGLVQTIKLPNLVGF</sequence>
<organism evidence="1">
    <name type="scientific">Anguilla anguilla</name>
    <name type="common">European freshwater eel</name>
    <name type="synonym">Muraena anguilla</name>
    <dbReference type="NCBI Taxonomy" id="7936"/>
    <lineage>
        <taxon>Eukaryota</taxon>
        <taxon>Metazoa</taxon>
        <taxon>Chordata</taxon>
        <taxon>Craniata</taxon>
        <taxon>Vertebrata</taxon>
        <taxon>Euteleostomi</taxon>
        <taxon>Actinopterygii</taxon>
        <taxon>Neopterygii</taxon>
        <taxon>Teleostei</taxon>
        <taxon>Anguilliformes</taxon>
        <taxon>Anguillidae</taxon>
        <taxon>Anguilla</taxon>
    </lineage>
</organism>
<name>A0A0E9U9E9_ANGAN</name>
<dbReference type="EMBL" id="GBXM01046797">
    <property type="protein sequence ID" value="JAH61780.1"/>
    <property type="molecule type" value="Transcribed_RNA"/>
</dbReference>
<protein>
    <submittedName>
        <fullName evidence="1">Uncharacterized protein</fullName>
    </submittedName>
</protein>
<proteinExistence type="predicted"/>